<feature type="domain" description="SpoVT-AbrB" evidence="2">
    <location>
        <begin position="4"/>
        <end position="49"/>
    </location>
</feature>
<proteinExistence type="predicted"/>
<evidence type="ECO:0000313" key="3">
    <source>
        <dbReference type="EMBL" id="STO16605.1"/>
    </source>
</evidence>
<dbReference type="Proteomes" id="UP000255284">
    <property type="component" value="Unassembled WGS sequence"/>
</dbReference>
<comment type="caution">
    <text evidence="3">The sequence shown here is derived from an EMBL/GenBank/DDBJ whole genome shotgun (WGS) entry which is preliminary data.</text>
</comment>
<evidence type="ECO:0000259" key="2">
    <source>
        <dbReference type="PROSITE" id="PS51740"/>
    </source>
</evidence>
<dbReference type="GeneID" id="61168751"/>
<dbReference type="SUPFAM" id="SSF89447">
    <property type="entry name" value="AbrB/MazE/MraZ-like"/>
    <property type="match status" value="1"/>
</dbReference>
<evidence type="ECO:0000313" key="4">
    <source>
        <dbReference type="Proteomes" id="UP000255284"/>
    </source>
</evidence>
<evidence type="ECO:0000256" key="1">
    <source>
        <dbReference type="PROSITE-ProRule" id="PRU01076"/>
    </source>
</evidence>
<dbReference type="AlphaFoldDB" id="A0A378PA34"/>
<dbReference type="InterPro" id="IPR007159">
    <property type="entry name" value="SpoVT-AbrB_dom"/>
</dbReference>
<dbReference type="SMART" id="SM00966">
    <property type="entry name" value="SpoVT_AbrB"/>
    <property type="match status" value="1"/>
</dbReference>
<keyword evidence="1" id="KW-0238">DNA-binding</keyword>
<name>A0A378PA34_9ACTO</name>
<organism evidence="3 4">
    <name type="scientific">Mobiluncus mulieris</name>
    <dbReference type="NCBI Taxonomy" id="2052"/>
    <lineage>
        <taxon>Bacteria</taxon>
        <taxon>Bacillati</taxon>
        <taxon>Actinomycetota</taxon>
        <taxon>Actinomycetes</taxon>
        <taxon>Actinomycetales</taxon>
        <taxon>Actinomycetaceae</taxon>
        <taxon>Mobiluncus</taxon>
    </lineage>
</organism>
<dbReference type="PROSITE" id="PS51740">
    <property type="entry name" value="SPOVT_ABRB"/>
    <property type="match status" value="1"/>
</dbReference>
<dbReference type="RefSeq" id="WP_211579635.1">
    <property type="nucleotide sequence ID" value="NZ_CAMUNX010000036.1"/>
</dbReference>
<dbReference type="InterPro" id="IPR037914">
    <property type="entry name" value="SpoVT-AbrB_sf"/>
</dbReference>
<reference evidence="3 4" key="1">
    <citation type="submission" date="2018-06" db="EMBL/GenBank/DDBJ databases">
        <authorList>
            <consortium name="Pathogen Informatics"/>
            <person name="Doyle S."/>
        </authorList>
    </citation>
    <scope>NUCLEOTIDE SEQUENCE [LARGE SCALE GENOMIC DNA]</scope>
    <source>
        <strain evidence="3 4">NCTC11819</strain>
    </source>
</reference>
<dbReference type="Gene3D" id="2.10.260.10">
    <property type="match status" value="1"/>
</dbReference>
<protein>
    <submittedName>
        <fullName evidence="3">Antitoxin MazE</fullName>
    </submittedName>
</protein>
<sequence length="83" mass="9065">MVVTRLARWGNSQAVRLPKSVLEQFGVALGDELEVRIQNGAISLQPLHTRTVTIPDFEALFAGYQGLPPCEDGFADARGREAL</sequence>
<dbReference type="EMBL" id="UGGQ01000006">
    <property type="protein sequence ID" value="STO16605.1"/>
    <property type="molecule type" value="Genomic_DNA"/>
</dbReference>
<gene>
    <name evidence="3" type="primary">mazE</name>
    <name evidence="3" type="ORF">NCTC11819_01175</name>
</gene>
<dbReference type="GO" id="GO:0003677">
    <property type="term" value="F:DNA binding"/>
    <property type="evidence" value="ECO:0007669"/>
    <property type="project" value="UniProtKB-UniRule"/>
</dbReference>
<accession>A0A378PA34</accession>
<dbReference type="Pfam" id="PF04014">
    <property type="entry name" value="MazE_antitoxin"/>
    <property type="match status" value="1"/>
</dbReference>